<evidence type="ECO:0000313" key="3">
    <source>
        <dbReference type="Proteomes" id="UP000017840"/>
    </source>
</evidence>
<dbReference type="OrthoDB" id="270396at2157"/>
<evidence type="ECO:0000313" key="2">
    <source>
        <dbReference type="EMBL" id="ESP88626.1"/>
    </source>
</evidence>
<organism evidence="2 3">
    <name type="scientific">Candidatus Halobonum tyrrellensis G22</name>
    <dbReference type="NCBI Taxonomy" id="1324957"/>
    <lineage>
        <taxon>Archaea</taxon>
        <taxon>Methanobacteriati</taxon>
        <taxon>Methanobacteriota</taxon>
        <taxon>Stenosarchaea group</taxon>
        <taxon>Halobacteria</taxon>
        <taxon>Halobacteriales</taxon>
        <taxon>Haloferacaceae</taxon>
        <taxon>Candidatus Halobonum</taxon>
    </lineage>
</organism>
<dbReference type="STRING" id="1324957.K933_07923"/>
<comment type="caution">
    <text evidence="2">The sequence shown here is derived from an EMBL/GenBank/DDBJ whole genome shotgun (WGS) entry which is preliminary data.</text>
</comment>
<name>V4GU19_9EURY</name>
<proteinExistence type="predicted"/>
<feature type="compositionally biased region" description="Basic and acidic residues" evidence="1">
    <location>
        <begin position="29"/>
        <end position="64"/>
    </location>
</feature>
<feature type="region of interest" description="Disordered" evidence="1">
    <location>
        <begin position="1"/>
        <end position="64"/>
    </location>
</feature>
<dbReference type="RefSeq" id="WP_023394170.1">
    <property type="nucleotide sequence ID" value="NZ_ASGZ01000027.1"/>
</dbReference>
<keyword evidence="3" id="KW-1185">Reference proteome</keyword>
<gene>
    <name evidence="2" type="ORF">K933_07923</name>
</gene>
<reference evidence="2 3" key="1">
    <citation type="journal article" date="2013" name="Genome Announc.">
        <title>Draft Genome Sequence of 'Candidatus Halobonum tyrrellensis' Strain G22, Isolated from the Hypersaline Waters of Lake Tyrrell, Australia.</title>
        <authorList>
            <person name="Ugalde J.A."/>
            <person name="Narasingarao P."/>
            <person name="Kuo S."/>
            <person name="Podell S."/>
            <person name="Allen E.E."/>
        </authorList>
    </citation>
    <scope>NUCLEOTIDE SEQUENCE [LARGE SCALE GENOMIC DNA]</scope>
    <source>
        <strain evidence="2 3">G22</strain>
    </source>
</reference>
<accession>V4GU19</accession>
<dbReference type="AlphaFoldDB" id="V4GU19"/>
<dbReference type="Proteomes" id="UP000017840">
    <property type="component" value="Unassembled WGS sequence"/>
</dbReference>
<evidence type="ECO:0000256" key="1">
    <source>
        <dbReference type="SAM" id="MobiDB-lite"/>
    </source>
</evidence>
<protein>
    <submittedName>
        <fullName evidence="2">Uncharacterized protein</fullName>
    </submittedName>
</protein>
<dbReference type="EMBL" id="ASGZ01000027">
    <property type="protein sequence ID" value="ESP88626.1"/>
    <property type="molecule type" value="Genomic_DNA"/>
</dbReference>
<sequence>MPSEGNSPSAGWREVYDAMGTDPNATDGGGDRLRADGGREDHRETNGDGGRRAGRDPERCPDCKTRIGTGADDLCCEAHAERVRAARAAGDPGSRGSRAD</sequence>